<evidence type="ECO:0000313" key="3">
    <source>
        <dbReference type="Proteomes" id="UP000187941"/>
    </source>
</evidence>
<keyword evidence="3" id="KW-1185">Reference proteome</keyword>
<dbReference type="EMBL" id="CP014263">
    <property type="protein sequence ID" value="AQG79388.1"/>
    <property type="molecule type" value="Genomic_DNA"/>
</dbReference>
<dbReference type="Gene3D" id="3.90.1200.10">
    <property type="match status" value="1"/>
</dbReference>
<dbReference type="InterPro" id="IPR002575">
    <property type="entry name" value="Aminoglycoside_PTrfase"/>
</dbReference>
<keyword evidence="2" id="KW-0808">Transferase</keyword>
<gene>
    <name evidence="2" type="ORF">AWR27_08695</name>
</gene>
<accession>A0A1P9WVN1</accession>
<evidence type="ECO:0000313" key="2">
    <source>
        <dbReference type="EMBL" id="AQG79388.1"/>
    </source>
</evidence>
<dbReference type="CDD" id="cd05155">
    <property type="entry name" value="APH_ChoK_like_1"/>
    <property type="match status" value="1"/>
</dbReference>
<sequence length="297" mass="33029">MSDKLDIDLPLVRHLIDTQFPQWTDLCIKPVALSGWDNRTFHLGDALSVRLPSAEGYTPQAAKEQYWLPRLAPQLPLPVPQLVAAGQPDSRFPYQWGIYRWLNGEPAHAGPIDSMDEFARTLAHFLRTLQQLDTTNGPLAGQHSFFRGAPLSVYDSDTQTALEALESEIDTNLMRNIWAEALSSDWQQPPVWFHGDVASGNLLVNNGKLSAVIDFGCCGIGDPACDLAIAWTFLPAPSRRLFRTELSPDDATWARGRGWALWKALITLREHLQTGNAAKISEARHTLEAIIGEFLVP</sequence>
<dbReference type="PANTHER" id="PTHR21310">
    <property type="entry name" value="AMINOGLYCOSIDE PHOSPHOTRANSFERASE-RELATED-RELATED"/>
    <property type="match status" value="1"/>
</dbReference>
<dbReference type="InterPro" id="IPR011009">
    <property type="entry name" value="Kinase-like_dom_sf"/>
</dbReference>
<dbReference type="Proteomes" id="UP000187941">
    <property type="component" value="Chromosome"/>
</dbReference>
<dbReference type="PANTHER" id="PTHR21310:SF42">
    <property type="entry name" value="BIFUNCTIONAL AAC_APH"/>
    <property type="match status" value="1"/>
</dbReference>
<protein>
    <submittedName>
        <fullName evidence="2">Aminoglycoside phosphotransferase</fullName>
    </submittedName>
</protein>
<dbReference type="RefSeq" id="WP_077130824.1">
    <property type="nucleotide sequence ID" value="NZ_CP014263.1"/>
</dbReference>
<dbReference type="SUPFAM" id="SSF56112">
    <property type="entry name" value="Protein kinase-like (PK-like)"/>
    <property type="match status" value="1"/>
</dbReference>
<dbReference type="GO" id="GO:0016740">
    <property type="term" value="F:transferase activity"/>
    <property type="evidence" value="ECO:0007669"/>
    <property type="project" value="UniProtKB-KW"/>
</dbReference>
<evidence type="ECO:0000259" key="1">
    <source>
        <dbReference type="Pfam" id="PF01636"/>
    </source>
</evidence>
<dbReference type="STRING" id="1178516.AWR27_08695"/>
<proteinExistence type="predicted"/>
<organism evidence="2 3">
    <name type="scientific">Spirosoma montaniterrae</name>
    <dbReference type="NCBI Taxonomy" id="1178516"/>
    <lineage>
        <taxon>Bacteria</taxon>
        <taxon>Pseudomonadati</taxon>
        <taxon>Bacteroidota</taxon>
        <taxon>Cytophagia</taxon>
        <taxon>Cytophagales</taxon>
        <taxon>Cytophagaceae</taxon>
        <taxon>Spirosoma</taxon>
    </lineage>
</organism>
<dbReference type="Pfam" id="PF01636">
    <property type="entry name" value="APH"/>
    <property type="match status" value="1"/>
</dbReference>
<dbReference type="InterPro" id="IPR051678">
    <property type="entry name" value="AGP_Transferase"/>
</dbReference>
<dbReference type="KEGG" id="smon:AWR27_08695"/>
<reference evidence="2 3" key="1">
    <citation type="submission" date="2016-01" db="EMBL/GenBank/DDBJ databases">
        <authorList>
            <person name="Oliw E.H."/>
        </authorList>
    </citation>
    <scope>NUCLEOTIDE SEQUENCE [LARGE SCALE GENOMIC DNA]</scope>
    <source>
        <strain evidence="2 3">DY10</strain>
    </source>
</reference>
<dbReference type="AlphaFoldDB" id="A0A1P9WVN1"/>
<feature type="domain" description="Aminoglycoside phosphotransferase" evidence="1">
    <location>
        <begin position="34"/>
        <end position="259"/>
    </location>
</feature>
<name>A0A1P9WVN1_9BACT</name>
<dbReference type="Gene3D" id="3.30.200.20">
    <property type="entry name" value="Phosphorylase Kinase, domain 1"/>
    <property type="match status" value="1"/>
</dbReference>